<dbReference type="Pfam" id="PF13358">
    <property type="entry name" value="DDE_3"/>
    <property type="match status" value="1"/>
</dbReference>
<name>A0A0C2NM98_THEKT</name>
<dbReference type="PANTHER" id="PTHR46564:SF1">
    <property type="entry name" value="TRANSPOSASE"/>
    <property type="match status" value="1"/>
</dbReference>
<comment type="caution">
    <text evidence="2">The sequence shown here is derived from an EMBL/GenBank/DDBJ whole genome shotgun (WGS) entry which is preliminary data.</text>
</comment>
<dbReference type="EMBL" id="JWZT01000019">
    <property type="protein sequence ID" value="KII75122.1"/>
    <property type="molecule type" value="Genomic_DNA"/>
</dbReference>
<dbReference type="InterPro" id="IPR036397">
    <property type="entry name" value="RNaseH_sf"/>
</dbReference>
<organism evidence="2 3">
    <name type="scientific">Thelohanellus kitauei</name>
    <name type="common">Myxosporean</name>
    <dbReference type="NCBI Taxonomy" id="669202"/>
    <lineage>
        <taxon>Eukaryota</taxon>
        <taxon>Metazoa</taxon>
        <taxon>Cnidaria</taxon>
        <taxon>Myxozoa</taxon>
        <taxon>Myxosporea</taxon>
        <taxon>Bivalvulida</taxon>
        <taxon>Platysporina</taxon>
        <taxon>Myxobolidae</taxon>
        <taxon>Thelohanellus</taxon>
    </lineage>
</organism>
<evidence type="ECO:0000313" key="2">
    <source>
        <dbReference type="EMBL" id="KII75122.1"/>
    </source>
</evidence>
<evidence type="ECO:0000313" key="3">
    <source>
        <dbReference type="Proteomes" id="UP000031668"/>
    </source>
</evidence>
<dbReference type="GO" id="GO:0003676">
    <property type="term" value="F:nucleic acid binding"/>
    <property type="evidence" value="ECO:0007669"/>
    <property type="project" value="InterPro"/>
</dbReference>
<sequence>MTKDNTCTFKKVQIKDMTQPFEDNLSISTIVTGSVSDLGDADHLAFSKAQDHPFNEDNFCGCIMKAFEQFLSSGIHKCIFIMDNLRFHKTNRVQAMLKENGHMIIYLPPYSPFLNKTENLLPKWKNIVKTASRDQ</sequence>
<keyword evidence="3" id="KW-1185">Reference proteome</keyword>
<reference evidence="2 3" key="1">
    <citation type="journal article" date="2014" name="Genome Biol. Evol.">
        <title>The genome of the myxosporean Thelohanellus kitauei shows adaptations to nutrient acquisition within its fish host.</title>
        <authorList>
            <person name="Yang Y."/>
            <person name="Xiong J."/>
            <person name="Zhou Z."/>
            <person name="Huo F."/>
            <person name="Miao W."/>
            <person name="Ran C."/>
            <person name="Liu Y."/>
            <person name="Zhang J."/>
            <person name="Feng J."/>
            <person name="Wang M."/>
            <person name="Wang M."/>
            <person name="Wang L."/>
            <person name="Yao B."/>
        </authorList>
    </citation>
    <scope>NUCLEOTIDE SEQUENCE [LARGE SCALE GENOMIC DNA]</scope>
    <source>
        <strain evidence="2">Wuqing</strain>
    </source>
</reference>
<dbReference type="Gene3D" id="3.30.420.10">
    <property type="entry name" value="Ribonuclease H-like superfamily/Ribonuclease H"/>
    <property type="match status" value="1"/>
</dbReference>
<dbReference type="InterPro" id="IPR038717">
    <property type="entry name" value="Tc1-like_DDE_dom"/>
</dbReference>
<accession>A0A0C2NM98</accession>
<protein>
    <recommendedName>
        <fullName evidence="1">Tc1-like transposase DDE domain-containing protein</fullName>
    </recommendedName>
</protein>
<feature type="domain" description="Tc1-like transposase DDE" evidence="1">
    <location>
        <begin position="50"/>
        <end position="130"/>
    </location>
</feature>
<dbReference type="Proteomes" id="UP000031668">
    <property type="component" value="Unassembled WGS sequence"/>
</dbReference>
<evidence type="ECO:0000259" key="1">
    <source>
        <dbReference type="Pfam" id="PF13358"/>
    </source>
</evidence>
<gene>
    <name evidence="2" type="ORF">RF11_10415</name>
</gene>
<dbReference type="OrthoDB" id="5977738at2759"/>
<dbReference type="PANTHER" id="PTHR46564">
    <property type="entry name" value="TRANSPOSASE"/>
    <property type="match status" value="1"/>
</dbReference>
<dbReference type="AlphaFoldDB" id="A0A0C2NM98"/>
<proteinExistence type="predicted"/>